<feature type="domain" description="N6 adenine-specific DNA methyltransferase N-terminal" evidence="9">
    <location>
        <begin position="4"/>
        <end position="134"/>
    </location>
</feature>
<sequence>MSNLGNFVWSIADQLRGVYRPNQYGSVILPMTILRRLDCILGDSRDEVRALAEQQKNSELLAVMVKAKHGLNFYNTSRWDLKKLVADPDGLAANLVDYLSRFSSNIDVFERFKFENEIANLDEKNRLLLVVKKFSEIDLHPDTVSNAEMGDLFEELIRKFAEASNETAGEHFTPRDAIRLMVDLLFAEDTDSLREPGIVRSIYDPTAGTGGMLSVAEDHLLDLNPDARLALFGQEINDQSYAICKSDMIAKGQDATNVRLGDTLANDLFYDRTFDFCLSNPPYGVDWKASEPDVKADHNRGDRFGAGLPKIGDGQMLFLQHIVSKMRPMHEGGGRAGIVLNGSPLFNGAAGSGESEIRKHLLESDLVDAIVALPTNMFYNTGISTYIWILDNTKKPERVGKVQLIDGSDFYTKMRKNLGDKSREVSESDRAKIAHLYQDFENAGKSKVLANTDFGYYTITVERPLRLRFDLTFESVDAFVQEADASTRGPLFTVNPETLRKVLTGLVGVTYMDRAEFLKDLSAQAKQHGVKYGAPQIKAIWTGLGVRDENAVECVDAKGNFEPDVSLRDSENIPFGWAEGGEDGDSEWGRDNRDALVKTYFEVEVKPHVPDAWIDESKTKVGYEIPFTRHFYVYEPPRSFDEIDADLNVLVKEIIDLLQEVEA</sequence>
<dbReference type="Pfam" id="PF12161">
    <property type="entry name" value="HsdM_N"/>
    <property type="match status" value="1"/>
</dbReference>
<dbReference type="SUPFAM" id="SSF53335">
    <property type="entry name" value="S-adenosyl-L-methionine-dependent methyltransferases"/>
    <property type="match status" value="1"/>
</dbReference>
<dbReference type="PANTHER" id="PTHR42933:SF3">
    <property type="entry name" value="TYPE I RESTRICTION ENZYME MJAVIII METHYLASE SUBUNIT"/>
    <property type="match status" value="1"/>
</dbReference>
<dbReference type="GO" id="GO:0008168">
    <property type="term" value="F:methyltransferase activity"/>
    <property type="evidence" value="ECO:0007669"/>
    <property type="project" value="UniProtKB-KW"/>
</dbReference>
<dbReference type="RefSeq" id="WP_231251064.1">
    <property type="nucleotide sequence ID" value="NZ_BAAAMQ010000017.1"/>
</dbReference>
<protein>
    <recommendedName>
        <fullName evidence="2">site-specific DNA-methyltransferase (adenine-specific)</fullName>
        <ecNumber evidence="2">2.1.1.72</ecNumber>
    </recommendedName>
</protein>
<evidence type="ECO:0000256" key="2">
    <source>
        <dbReference type="ARBA" id="ARBA00011900"/>
    </source>
</evidence>
<dbReference type="EMBL" id="BAAAMQ010000017">
    <property type="protein sequence ID" value="GAA2115209.1"/>
    <property type="molecule type" value="Genomic_DNA"/>
</dbReference>
<comment type="catalytic activity">
    <reaction evidence="7">
        <text>a 2'-deoxyadenosine in DNA + S-adenosyl-L-methionine = an N(6)-methyl-2'-deoxyadenosine in DNA + S-adenosyl-L-homocysteine + H(+)</text>
        <dbReference type="Rhea" id="RHEA:15197"/>
        <dbReference type="Rhea" id="RHEA-COMP:12418"/>
        <dbReference type="Rhea" id="RHEA-COMP:12419"/>
        <dbReference type="ChEBI" id="CHEBI:15378"/>
        <dbReference type="ChEBI" id="CHEBI:57856"/>
        <dbReference type="ChEBI" id="CHEBI:59789"/>
        <dbReference type="ChEBI" id="CHEBI:90615"/>
        <dbReference type="ChEBI" id="CHEBI:90616"/>
        <dbReference type="EC" id="2.1.1.72"/>
    </reaction>
</comment>
<dbReference type="InterPro" id="IPR038333">
    <property type="entry name" value="T1MK-like_N_sf"/>
</dbReference>
<evidence type="ECO:0000256" key="7">
    <source>
        <dbReference type="ARBA" id="ARBA00047942"/>
    </source>
</evidence>
<evidence type="ECO:0000259" key="9">
    <source>
        <dbReference type="Pfam" id="PF12161"/>
    </source>
</evidence>
<dbReference type="InterPro" id="IPR003356">
    <property type="entry name" value="DNA_methylase_A-5"/>
</dbReference>
<evidence type="ECO:0000259" key="8">
    <source>
        <dbReference type="Pfam" id="PF02384"/>
    </source>
</evidence>
<dbReference type="PROSITE" id="PS00092">
    <property type="entry name" value="N6_MTASE"/>
    <property type="match status" value="1"/>
</dbReference>
<comment type="similarity">
    <text evidence="1">Belongs to the N(4)/N(6)-methyltransferase family.</text>
</comment>
<keyword evidence="3 10" id="KW-0489">Methyltransferase</keyword>
<proteinExistence type="inferred from homology"/>
<keyword evidence="5" id="KW-0949">S-adenosyl-L-methionine</keyword>
<comment type="caution">
    <text evidence="10">The sequence shown here is derived from an EMBL/GenBank/DDBJ whole genome shotgun (WGS) entry which is preliminary data.</text>
</comment>
<dbReference type="EC" id="2.1.1.72" evidence="2"/>
<evidence type="ECO:0000256" key="6">
    <source>
        <dbReference type="ARBA" id="ARBA00022747"/>
    </source>
</evidence>
<organism evidence="10 11">
    <name type="scientific">Nocardioides furvisabuli</name>
    <dbReference type="NCBI Taxonomy" id="375542"/>
    <lineage>
        <taxon>Bacteria</taxon>
        <taxon>Bacillati</taxon>
        <taxon>Actinomycetota</taxon>
        <taxon>Actinomycetes</taxon>
        <taxon>Propionibacteriales</taxon>
        <taxon>Nocardioidaceae</taxon>
        <taxon>Nocardioides</taxon>
    </lineage>
</organism>
<name>A0ABP5JAY3_9ACTN</name>
<evidence type="ECO:0000313" key="11">
    <source>
        <dbReference type="Proteomes" id="UP001501161"/>
    </source>
</evidence>
<dbReference type="Gene3D" id="3.40.50.150">
    <property type="entry name" value="Vaccinia Virus protein VP39"/>
    <property type="match status" value="1"/>
</dbReference>
<evidence type="ECO:0000313" key="10">
    <source>
        <dbReference type="EMBL" id="GAA2115209.1"/>
    </source>
</evidence>
<evidence type="ECO:0000256" key="4">
    <source>
        <dbReference type="ARBA" id="ARBA00022679"/>
    </source>
</evidence>
<dbReference type="InterPro" id="IPR051537">
    <property type="entry name" value="DNA_Adenine_Mtase"/>
</dbReference>
<evidence type="ECO:0000256" key="5">
    <source>
        <dbReference type="ARBA" id="ARBA00022691"/>
    </source>
</evidence>
<evidence type="ECO:0000256" key="3">
    <source>
        <dbReference type="ARBA" id="ARBA00022603"/>
    </source>
</evidence>
<reference evidence="11" key="1">
    <citation type="journal article" date="2019" name="Int. J. Syst. Evol. Microbiol.">
        <title>The Global Catalogue of Microorganisms (GCM) 10K type strain sequencing project: providing services to taxonomists for standard genome sequencing and annotation.</title>
        <authorList>
            <consortium name="The Broad Institute Genomics Platform"/>
            <consortium name="The Broad Institute Genome Sequencing Center for Infectious Disease"/>
            <person name="Wu L."/>
            <person name="Ma J."/>
        </authorList>
    </citation>
    <scope>NUCLEOTIDE SEQUENCE [LARGE SCALE GENOMIC DNA]</scope>
    <source>
        <strain evidence="11">JCM 13813</strain>
    </source>
</reference>
<dbReference type="InterPro" id="IPR002052">
    <property type="entry name" value="DNA_methylase_N6_adenine_CS"/>
</dbReference>
<evidence type="ECO:0000256" key="1">
    <source>
        <dbReference type="ARBA" id="ARBA00006594"/>
    </source>
</evidence>
<dbReference type="Pfam" id="PF02384">
    <property type="entry name" value="N6_Mtase"/>
    <property type="match status" value="1"/>
</dbReference>
<keyword evidence="4" id="KW-0808">Transferase</keyword>
<dbReference type="Proteomes" id="UP001501161">
    <property type="component" value="Unassembled WGS sequence"/>
</dbReference>
<dbReference type="PANTHER" id="PTHR42933">
    <property type="entry name" value="SLR6095 PROTEIN"/>
    <property type="match status" value="1"/>
</dbReference>
<accession>A0ABP5JAY3</accession>
<keyword evidence="11" id="KW-1185">Reference proteome</keyword>
<feature type="domain" description="DNA methylase adenine-specific" evidence="8">
    <location>
        <begin position="148"/>
        <end position="444"/>
    </location>
</feature>
<keyword evidence="6" id="KW-0680">Restriction system</keyword>
<gene>
    <name evidence="10" type="ORF">GCM10009726_33850</name>
</gene>
<dbReference type="InterPro" id="IPR022749">
    <property type="entry name" value="D12N6_MeTrfase_N"/>
</dbReference>
<dbReference type="InterPro" id="IPR029063">
    <property type="entry name" value="SAM-dependent_MTases_sf"/>
</dbReference>
<dbReference type="GO" id="GO:0032259">
    <property type="term" value="P:methylation"/>
    <property type="evidence" value="ECO:0007669"/>
    <property type="project" value="UniProtKB-KW"/>
</dbReference>
<dbReference type="PRINTS" id="PR00507">
    <property type="entry name" value="N12N6MTFRASE"/>
</dbReference>
<dbReference type="Gene3D" id="1.20.1260.30">
    <property type="match status" value="1"/>
</dbReference>